<dbReference type="Proteomes" id="UP001642409">
    <property type="component" value="Unassembled WGS sequence"/>
</dbReference>
<feature type="transmembrane region" description="Helical" evidence="1">
    <location>
        <begin position="94"/>
        <end position="112"/>
    </location>
</feature>
<dbReference type="EMBL" id="CAXDID020000079">
    <property type="protein sequence ID" value="CAL6017786.1"/>
    <property type="molecule type" value="Genomic_DNA"/>
</dbReference>
<accession>A0ABP1IK40</accession>
<evidence type="ECO:0000256" key="1">
    <source>
        <dbReference type="SAM" id="Phobius"/>
    </source>
</evidence>
<protein>
    <submittedName>
        <fullName evidence="2">Hypothetical_protein</fullName>
    </submittedName>
</protein>
<keyword evidence="1" id="KW-1133">Transmembrane helix</keyword>
<keyword evidence="1" id="KW-0472">Membrane</keyword>
<proteinExistence type="predicted"/>
<evidence type="ECO:0000313" key="3">
    <source>
        <dbReference type="Proteomes" id="UP001642409"/>
    </source>
</evidence>
<comment type="caution">
    <text evidence="2">The sequence shown here is derived from an EMBL/GenBank/DDBJ whole genome shotgun (WGS) entry which is preliminary data.</text>
</comment>
<keyword evidence="3" id="KW-1185">Reference proteome</keyword>
<organism evidence="2 3">
    <name type="scientific">Hexamita inflata</name>
    <dbReference type="NCBI Taxonomy" id="28002"/>
    <lineage>
        <taxon>Eukaryota</taxon>
        <taxon>Metamonada</taxon>
        <taxon>Diplomonadida</taxon>
        <taxon>Hexamitidae</taxon>
        <taxon>Hexamitinae</taxon>
        <taxon>Hexamita</taxon>
    </lineage>
</organism>
<sequence>MMQKVSQVSQNSSIILGTFLKKLQLILLNSFSSEIGRSHNYEIPILSKYNYIVNDESNYKDVSFMGSCDRKQQSNSTGQHKTIIRQSNSRYNSIILYFTNYLFITLFSAYSGSHCELAPPPGSSTLKHVSILLFRYCHGYNKYHMQYLKRLNTSL</sequence>
<name>A0ABP1IK40_9EUKA</name>
<gene>
    <name evidence="2" type="ORF">HINF_LOCUS26154</name>
</gene>
<evidence type="ECO:0000313" key="2">
    <source>
        <dbReference type="EMBL" id="CAL6017786.1"/>
    </source>
</evidence>
<reference evidence="2 3" key="1">
    <citation type="submission" date="2024-07" db="EMBL/GenBank/DDBJ databases">
        <authorList>
            <person name="Akdeniz Z."/>
        </authorList>
    </citation>
    <scope>NUCLEOTIDE SEQUENCE [LARGE SCALE GENOMIC DNA]</scope>
</reference>
<keyword evidence="1" id="KW-0812">Transmembrane</keyword>